<evidence type="ECO:0000313" key="2">
    <source>
        <dbReference type="EMBL" id="OEJ30200.1"/>
    </source>
</evidence>
<protein>
    <submittedName>
        <fullName evidence="2">Uncharacterized protein</fullName>
    </submittedName>
</protein>
<dbReference type="AlphaFoldDB" id="A0A1E5PKZ1"/>
<accession>A0A1E5PKZ1</accession>
<reference evidence="2 3" key="1">
    <citation type="submission" date="2016-08" db="EMBL/GenBank/DDBJ databases">
        <title>The complete genome of Streptomyces subrutilus 10-1-1.</title>
        <authorList>
            <person name="Chen X."/>
        </authorList>
    </citation>
    <scope>NUCLEOTIDE SEQUENCE [LARGE SCALE GENOMIC DNA]</scope>
    <source>
        <strain evidence="2 3">10-1-1</strain>
    </source>
</reference>
<name>A0A1E5PKZ1_9ACTN</name>
<keyword evidence="3" id="KW-1185">Reference proteome</keyword>
<feature type="region of interest" description="Disordered" evidence="1">
    <location>
        <begin position="56"/>
        <end position="87"/>
    </location>
</feature>
<evidence type="ECO:0000256" key="1">
    <source>
        <dbReference type="SAM" id="MobiDB-lite"/>
    </source>
</evidence>
<dbReference type="EMBL" id="MEHK01000001">
    <property type="protein sequence ID" value="OEJ30200.1"/>
    <property type="molecule type" value="Genomic_DNA"/>
</dbReference>
<sequence>MSTRPSGFEERLKAALLARLPEAAPAAPARSFARRYGIPLAVGLATAAVAAVMTLPGSTRTGPPPAGSPSPSASDAPEIKKDPDGSLRFKLPAHDQIPALVEELRELGVQAVLVPKRPRSQCSEPGGGYRGPQADPEAEIMQSGNDDFDFKVNAKTVPAGYTLTFDWADYHPLGERGISFGVIETSKVPACSIDYSEGLEAALKARSEPPKDLGKTIEVAAPAPDELPELVRRLQAQGVSVAVTEKKPSSECPHVGGGYRGPQADPEAELNRAGDRATLKINSKTVPPGYTLVFSKPARPSSPYARVGFGVKEASKVTPCEIDFSSSDEEQAR</sequence>
<comment type="caution">
    <text evidence="2">The sequence shown here is derived from an EMBL/GenBank/DDBJ whole genome shotgun (WGS) entry which is preliminary data.</text>
</comment>
<dbReference type="Proteomes" id="UP000095705">
    <property type="component" value="Unassembled WGS sequence"/>
</dbReference>
<feature type="region of interest" description="Disordered" evidence="1">
    <location>
        <begin position="246"/>
        <end position="267"/>
    </location>
</feature>
<feature type="compositionally biased region" description="Basic and acidic residues" evidence="1">
    <location>
        <begin position="77"/>
        <end position="87"/>
    </location>
</feature>
<gene>
    <name evidence="2" type="ORF">BGK67_01405</name>
</gene>
<evidence type="ECO:0000313" key="3">
    <source>
        <dbReference type="Proteomes" id="UP000095705"/>
    </source>
</evidence>
<organism evidence="2 3">
    <name type="scientific">Streptomyces subrutilus</name>
    <dbReference type="NCBI Taxonomy" id="36818"/>
    <lineage>
        <taxon>Bacteria</taxon>
        <taxon>Bacillati</taxon>
        <taxon>Actinomycetota</taxon>
        <taxon>Actinomycetes</taxon>
        <taxon>Kitasatosporales</taxon>
        <taxon>Streptomycetaceae</taxon>
        <taxon>Streptomyces</taxon>
    </lineage>
</organism>
<dbReference type="OrthoDB" id="4164719at2"/>
<proteinExistence type="predicted"/>